<comment type="caution">
    <text evidence="2">The sequence shown here is derived from an EMBL/GenBank/DDBJ whole genome shotgun (WGS) entry which is preliminary data.</text>
</comment>
<accession>A0AAV4JK72</accession>
<keyword evidence="3" id="KW-1185">Reference proteome</keyword>
<evidence type="ECO:0000313" key="3">
    <source>
        <dbReference type="Proteomes" id="UP000762676"/>
    </source>
</evidence>
<dbReference type="EMBL" id="BMAT01003172">
    <property type="protein sequence ID" value="GFS21387.1"/>
    <property type="molecule type" value="Genomic_DNA"/>
</dbReference>
<evidence type="ECO:0000313" key="2">
    <source>
        <dbReference type="EMBL" id="GFS21387.1"/>
    </source>
</evidence>
<reference evidence="2 3" key="1">
    <citation type="journal article" date="2021" name="Elife">
        <title>Chloroplast acquisition without the gene transfer in kleptoplastic sea slugs, Plakobranchus ocellatus.</title>
        <authorList>
            <person name="Maeda T."/>
            <person name="Takahashi S."/>
            <person name="Yoshida T."/>
            <person name="Shimamura S."/>
            <person name="Takaki Y."/>
            <person name="Nagai Y."/>
            <person name="Toyoda A."/>
            <person name="Suzuki Y."/>
            <person name="Arimoto A."/>
            <person name="Ishii H."/>
            <person name="Satoh N."/>
            <person name="Nishiyama T."/>
            <person name="Hasebe M."/>
            <person name="Maruyama T."/>
            <person name="Minagawa J."/>
            <person name="Obokata J."/>
            <person name="Shigenobu S."/>
        </authorList>
    </citation>
    <scope>NUCLEOTIDE SEQUENCE [LARGE SCALE GENOMIC DNA]</scope>
</reference>
<proteinExistence type="predicted"/>
<feature type="compositionally biased region" description="Basic and acidic residues" evidence="1">
    <location>
        <begin position="1"/>
        <end position="21"/>
    </location>
</feature>
<protein>
    <submittedName>
        <fullName evidence="2">Uncharacterized protein</fullName>
    </submittedName>
</protein>
<gene>
    <name evidence="2" type="ORF">ElyMa_001593100</name>
</gene>
<feature type="compositionally biased region" description="Polar residues" evidence="1">
    <location>
        <begin position="45"/>
        <end position="57"/>
    </location>
</feature>
<sequence length="206" mass="23651">MENTKRPRDDDRDCEKGHNGHDNPSSVSSPEKQLIIGVGPASPHAQPSTKQQMSSIHTPGREVHILNIDLRRIFADKGPVTHQSDATICDREPSDKEPAWAKELKQTLFDKVDSINYALSSLVDRIDQVEKEVKTLHAFKEKVTHLEESVYFLNNSYDSIRHELKRNHGEVITLTNKTNKCLEIQEKVDDLEQRSKRENLLFFWGK</sequence>
<organism evidence="2 3">
    <name type="scientific">Elysia marginata</name>
    <dbReference type="NCBI Taxonomy" id="1093978"/>
    <lineage>
        <taxon>Eukaryota</taxon>
        <taxon>Metazoa</taxon>
        <taxon>Spiralia</taxon>
        <taxon>Lophotrochozoa</taxon>
        <taxon>Mollusca</taxon>
        <taxon>Gastropoda</taxon>
        <taxon>Heterobranchia</taxon>
        <taxon>Euthyneura</taxon>
        <taxon>Panpulmonata</taxon>
        <taxon>Sacoglossa</taxon>
        <taxon>Placobranchoidea</taxon>
        <taxon>Plakobranchidae</taxon>
        <taxon>Elysia</taxon>
    </lineage>
</organism>
<feature type="region of interest" description="Disordered" evidence="1">
    <location>
        <begin position="1"/>
        <end position="57"/>
    </location>
</feature>
<dbReference type="AlphaFoldDB" id="A0AAV4JK72"/>
<name>A0AAV4JK72_9GAST</name>
<evidence type="ECO:0000256" key="1">
    <source>
        <dbReference type="SAM" id="MobiDB-lite"/>
    </source>
</evidence>
<dbReference type="Proteomes" id="UP000762676">
    <property type="component" value="Unassembled WGS sequence"/>
</dbReference>
<feature type="compositionally biased region" description="Polar residues" evidence="1">
    <location>
        <begin position="22"/>
        <end position="31"/>
    </location>
</feature>